<dbReference type="EMBL" id="FXTE01000001">
    <property type="protein sequence ID" value="SMO40628.1"/>
    <property type="molecule type" value="Genomic_DNA"/>
</dbReference>
<name>A0A521B0K0_9RHOB</name>
<sequence>MTFTCRELQCADNKGIFHLEFARQSHTHRTLNKVKKNAVGPQCQKI</sequence>
<evidence type="ECO:0000313" key="1">
    <source>
        <dbReference type="EMBL" id="SMO40628.1"/>
    </source>
</evidence>
<keyword evidence="2" id="KW-1185">Reference proteome</keyword>
<dbReference type="Proteomes" id="UP000319555">
    <property type="component" value="Unassembled WGS sequence"/>
</dbReference>
<dbReference type="AlphaFoldDB" id="A0A521B0K0"/>
<reference evidence="1 2" key="1">
    <citation type="submission" date="2017-05" db="EMBL/GenBank/DDBJ databases">
        <authorList>
            <person name="Varghese N."/>
            <person name="Submissions S."/>
        </authorList>
    </citation>
    <scope>NUCLEOTIDE SEQUENCE [LARGE SCALE GENOMIC DNA]</scope>
    <source>
        <strain evidence="1 2">DSM 28009</strain>
    </source>
</reference>
<organism evidence="1 2">
    <name type="scientific">Ruegeria faecimaris</name>
    <dbReference type="NCBI Taxonomy" id="686389"/>
    <lineage>
        <taxon>Bacteria</taxon>
        <taxon>Pseudomonadati</taxon>
        <taxon>Pseudomonadota</taxon>
        <taxon>Alphaproteobacteria</taxon>
        <taxon>Rhodobacterales</taxon>
        <taxon>Roseobacteraceae</taxon>
        <taxon>Ruegeria</taxon>
    </lineage>
</organism>
<protein>
    <submittedName>
        <fullName evidence="1">Uncharacterized protein</fullName>
    </submittedName>
</protein>
<proteinExistence type="predicted"/>
<accession>A0A521B0K0</accession>
<evidence type="ECO:0000313" key="2">
    <source>
        <dbReference type="Proteomes" id="UP000319555"/>
    </source>
</evidence>
<gene>
    <name evidence="1" type="ORF">SAMN06265380_101472</name>
</gene>